<reference evidence="2 3" key="1">
    <citation type="submission" date="2019-03" db="EMBL/GenBank/DDBJ databases">
        <title>Above-ground endophytic microbial communities from plants in different locations in the United States.</title>
        <authorList>
            <person name="Frank C."/>
        </authorList>
    </citation>
    <scope>NUCLEOTIDE SEQUENCE [LARGE SCALE GENOMIC DNA]</scope>
    <source>
        <strain evidence="2 3">LP_13_YM</strain>
    </source>
</reference>
<proteinExistence type="predicted"/>
<feature type="transmembrane region" description="Helical" evidence="1">
    <location>
        <begin position="27"/>
        <end position="45"/>
    </location>
</feature>
<keyword evidence="1" id="KW-0472">Membrane</keyword>
<evidence type="ECO:0000313" key="2">
    <source>
        <dbReference type="EMBL" id="TCV92766.1"/>
    </source>
</evidence>
<protein>
    <submittedName>
        <fullName evidence="2">Uncharacterized protein</fullName>
    </submittedName>
</protein>
<dbReference type="Proteomes" id="UP000295645">
    <property type="component" value="Unassembled WGS sequence"/>
</dbReference>
<dbReference type="AlphaFoldDB" id="A0A4R3YKH3"/>
<gene>
    <name evidence="2" type="ORF">EC912_106104</name>
</gene>
<accession>A0A4R3YKH3</accession>
<evidence type="ECO:0000313" key="3">
    <source>
        <dbReference type="Proteomes" id="UP000295645"/>
    </source>
</evidence>
<keyword evidence="3" id="KW-1185">Reference proteome</keyword>
<keyword evidence="1" id="KW-0812">Transmembrane</keyword>
<dbReference type="EMBL" id="SMCS01000006">
    <property type="protein sequence ID" value="TCV92766.1"/>
    <property type="molecule type" value="Genomic_DNA"/>
</dbReference>
<dbReference type="RefSeq" id="WP_165973625.1">
    <property type="nucleotide sequence ID" value="NZ_SMCS01000006.1"/>
</dbReference>
<organism evidence="2 3">
    <name type="scientific">Luteibacter rhizovicinus</name>
    <dbReference type="NCBI Taxonomy" id="242606"/>
    <lineage>
        <taxon>Bacteria</taxon>
        <taxon>Pseudomonadati</taxon>
        <taxon>Pseudomonadota</taxon>
        <taxon>Gammaproteobacteria</taxon>
        <taxon>Lysobacterales</taxon>
        <taxon>Rhodanobacteraceae</taxon>
        <taxon>Luteibacter</taxon>
    </lineage>
</organism>
<sequence length="54" mass="5813">MGCLPLPLFLLLGFGIGYLVDGRSGSVWGGGIGLLVGLLLTGWLLRKMRRANRQ</sequence>
<comment type="caution">
    <text evidence="2">The sequence shown here is derived from an EMBL/GenBank/DDBJ whole genome shotgun (WGS) entry which is preliminary data.</text>
</comment>
<evidence type="ECO:0000256" key="1">
    <source>
        <dbReference type="SAM" id="Phobius"/>
    </source>
</evidence>
<name>A0A4R3YKH3_9GAMM</name>
<keyword evidence="1" id="KW-1133">Transmembrane helix</keyword>